<gene>
    <name evidence="1" type="ORF">GCM10022409_19940</name>
</gene>
<protein>
    <recommendedName>
        <fullName evidence="3">DUF2846 domain-containing protein</fullName>
    </recommendedName>
</protein>
<dbReference type="Proteomes" id="UP001501469">
    <property type="component" value="Unassembled WGS sequence"/>
</dbReference>
<dbReference type="EMBL" id="BAABDK010000016">
    <property type="protein sequence ID" value="GAA4035330.1"/>
    <property type="molecule type" value="Genomic_DNA"/>
</dbReference>
<reference evidence="2" key="1">
    <citation type="journal article" date="2019" name="Int. J. Syst. Evol. Microbiol.">
        <title>The Global Catalogue of Microorganisms (GCM) 10K type strain sequencing project: providing services to taxonomists for standard genome sequencing and annotation.</title>
        <authorList>
            <consortium name="The Broad Institute Genomics Platform"/>
            <consortium name="The Broad Institute Genome Sequencing Center for Infectious Disease"/>
            <person name="Wu L."/>
            <person name="Ma J."/>
        </authorList>
    </citation>
    <scope>NUCLEOTIDE SEQUENCE [LARGE SCALE GENOMIC DNA]</scope>
    <source>
        <strain evidence="2">JCM 17225</strain>
    </source>
</reference>
<keyword evidence="2" id="KW-1185">Reference proteome</keyword>
<sequence>MAACSPKLVPLTSDMASAALPAGTPYALLHFYRPGKMTGFLIGYDVHVGDSVGYRARNGSQGAVRRHVPGPVTVWAKTEAREEIVLDVQPGREYYVRCSIGMGALVGRPHLQQVSVVQGRKESGAIAGATP</sequence>
<evidence type="ECO:0008006" key="3">
    <source>
        <dbReference type="Google" id="ProtNLM"/>
    </source>
</evidence>
<evidence type="ECO:0000313" key="2">
    <source>
        <dbReference type="Proteomes" id="UP001501469"/>
    </source>
</evidence>
<organism evidence="1 2">
    <name type="scientific">Hymenobacter glaciei</name>
    <dbReference type="NCBI Taxonomy" id="877209"/>
    <lineage>
        <taxon>Bacteria</taxon>
        <taxon>Pseudomonadati</taxon>
        <taxon>Bacteroidota</taxon>
        <taxon>Cytophagia</taxon>
        <taxon>Cytophagales</taxon>
        <taxon>Hymenobacteraceae</taxon>
        <taxon>Hymenobacter</taxon>
    </lineage>
</organism>
<name>A0ABP7U3Q7_9BACT</name>
<comment type="caution">
    <text evidence="1">The sequence shown here is derived from an EMBL/GenBank/DDBJ whole genome shotgun (WGS) entry which is preliminary data.</text>
</comment>
<accession>A0ABP7U3Q7</accession>
<proteinExistence type="predicted"/>
<evidence type="ECO:0000313" key="1">
    <source>
        <dbReference type="EMBL" id="GAA4035330.1"/>
    </source>
</evidence>